<feature type="signal peptide" evidence="1">
    <location>
        <begin position="1"/>
        <end position="17"/>
    </location>
</feature>
<organism evidence="2 3">
    <name type="scientific">Ornithobacterium rhinotracheale (strain ATCC 51463 / DSM 15997 / CCUG 23171 / CIP 104009 / LMG 9086)</name>
    <dbReference type="NCBI Taxonomy" id="867902"/>
    <lineage>
        <taxon>Bacteria</taxon>
        <taxon>Pseudomonadati</taxon>
        <taxon>Bacteroidota</taxon>
        <taxon>Flavobacteriia</taxon>
        <taxon>Flavobacteriales</taxon>
        <taxon>Weeksellaceae</taxon>
        <taxon>Ornithobacterium</taxon>
    </lineage>
</organism>
<protein>
    <submittedName>
        <fullName evidence="2">Uncharacterized protein</fullName>
    </submittedName>
</protein>
<dbReference type="KEGG" id="orh:Ornrh_1351"/>
<gene>
    <name evidence="2" type="ordered locus">Ornrh_1351</name>
</gene>
<keyword evidence="3" id="KW-1185">Reference proteome</keyword>
<dbReference type="HOGENOM" id="CLU_1234010_0_0_10"/>
<reference evidence="2 3" key="1">
    <citation type="submission" date="2012-06" db="EMBL/GenBank/DDBJ databases">
        <title>The complete genome of Ornithobacterium rhinotracheale DSM 15997.</title>
        <authorList>
            <consortium name="US DOE Joint Genome Institute (JGI-PGF)"/>
            <person name="Lucas S."/>
            <person name="Copeland A."/>
            <person name="Lapidus A."/>
            <person name="Goodwin L."/>
            <person name="Pitluck S."/>
            <person name="Peters L."/>
            <person name="Mikhailova N."/>
            <person name="Teshima H."/>
            <person name="Kyrpides N."/>
            <person name="Mavromatis K."/>
            <person name="Pagani I."/>
            <person name="Ivanova N."/>
            <person name="Ovchinnikova G."/>
            <person name="Zeytun A."/>
            <person name="Detter J.C."/>
            <person name="Han C."/>
            <person name="Land M."/>
            <person name="Hauser L."/>
            <person name="Markowitz V."/>
            <person name="Cheng J.-F."/>
            <person name="Hugenholtz P."/>
            <person name="Woyke T."/>
            <person name="Wu D."/>
            <person name="Lang E."/>
            <person name="Kopitz M."/>
            <person name="Brambilla E."/>
            <person name="Klenk H.-P."/>
            <person name="Eisen J.A."/>
        </authorList>
    </citation>
    <scope>NUCLEOTIDE SEQUENCE [LARGE SCALE GENOMIC DNA]</scope>
    <source>
        <strain evidence="3">ATCC 51463 / DSM 15997 / CCUG 23171 / LMG 9086</strain>
    </source>
</reference>
<dbReference type="GeneID" id="97258006"/>
<feature type="chain" id="PRO_5003685233" evidence="1">
    <location>
        <begin position="18"/>
        <end position="224"/>
    </location>
</feature>
<dbReference type="RefSeq" id="WP_014791089.1">
    <property type="nucleotide sequence ID" value="NC_018016.1"/>
</dbReference>
<evidence type="ECO:0000313" key="3">
    <source>
        <dbReference type="Proteomes" id="UP000006051"/>
    </source>
</evidence>
<accession>I4A0P0</accession>
<dbReference type="GeneID" id="71568853"/>
<dbReference type="STRING" id="867902.Ornrh_1351"/>
<proteinExistence type="predicted"/>
<sequence>MKNIYLFIFLLSLSVHAQQNTYRNASNILDTINLADVSASGKNSLENFRSIFNKNNSQLLRKKNLIYFSFLEEKISGKIMTNGRLRIKNTPKNLDKKHLLLLKNVLRSFYSSWLISYYNFAQKGFYCTKINNKEWAFKLDKRGKEIYSDSFEKNEDGNLSIIIRLDDDYVLSNSSFTLRISDDKFEYQDFFFKREDNGITPLKSTSKLIYDGKETTLLINFNNR</sequence>
<dbReference type="AlphaFoldDB" id="I4A0P0"/>
<evidence type="ECO:0000313" key="2">
    <source>
        <dbReference type="EMBL" id="AFL97524.1"/>
    </source>
</evidence>
<dbReference type="EMBL" id="CP003283">
    <property type="protein sequence ID" value="AFL97524.1"/>
    <property type="molecule type" value="Genomic_DNA"/>
</dbReference>
<evidence type="ECO:0000256" key="1">
    <source>
        <dbReference type="SAM" id="SignalP"/>
    </source>
</evidence>
<name>I4A0P0_ORNRL</name>
<dbReference type="Proteomes" id="UP000006051">
    <property type="component" value="Chromosome"/>
</dbReference>
<keyword evidence="1" id="KW-0732">Signal</keyword>